<dbReference type="SUPFAM" id="SSF46785">
    <property type="entry name" value="Winged helix' DNA-binding domain"/>
    <property type="match status" value="1"/>
</dbReference>
<dbReference type="InterPro" id="IPR036388">
    <property type="entry name" value="WH-like_DNA-bd_sf"/>
</dbReference>
<dbReference type="PANTHER" id="PTHR43537:SF49">
    <property type="entry name" value="TRANSCRIPTIONAL REGULATORY PROTEIN"/>
    <property type="match status" value="1"/>
</dbReference>
<dbReference type="Pfam" id="PF07729">
    <property type="entry name" value="FCD"/>
    <property type="match status" value="1"/>
</dbReference>
<reference evidence="6" key="1">
    <citation type="submission" date="2017-05" db="EMBL/GenBank/DDBJ databases">
        <authorList>
            <person name="Rodrigo-Torres L."/>
            <person name="Arahal R. D."/>
            <person name="Lucena T."/>
        </authorList>
    </citation>
    <scope>NUCLEOTIDE SEQUENCE [LARGE SCALE GENOMIC DNA]</scope>
    <source>
        <strain evidence="6">CECT 8649</strain>
    </source>
</reference>
<keyword evidence="6" id="KW-1185">Reference proteome</keyword>
<dbReference type="InterPro" id="IPR000524">
    <property type="entry name" value="Tscrpt_reg_HTH_GntR"/>
</dbReference>
<keyword evidence="3" id="KW-0804">Transcription</keyword>
<dbReference type="EMBL" id="FXXP01000002">
    <property type="protein sequence ID" value="SMX28847.1"/>
    <property type="molecule type" value="Genomic_DNA"/>
</dbReference>
<dbReference type="InterPro" id="IPR008920">
    <property type="entry name" value="TF_FadR/GntR_C"/>
</dbReference>
<dbReference type="OrthoDB" id="9788098at2"/>
<keyword evidence="2" id="KW-0238">DNA-binding</keyword>
<dbReference type="RefSeq" id="WP_099246491.1">
    <property type="nucleotide sequence ID" value="NZ_FXXP01000002.1"/>
</dbReference>
<sequence length="199" mass="22414">MADIPLSTKIAQTLAEEIIRSDFQPGDRLAQDHIAKRFECSHVPVREALGQLVTMELAEAVPRRGVRVVKLSSDDIRDIRDMRLALEPFAVSLAASRVTPAQLSEIDDLRLSCDRAQDAVSWERANRDFHLAILRPCGRKRLLKTAENLQNLSAWHFHVKWSQGWRRKSDPDHLAITLAMKKGDGPTASAVLKRHLSRG</sequence>
<protein>
    <submittedName>
        <fullName evidence="5">HTH-type transcriptional repressor CsiR</fullName>
    </submittedName>
</protein>
<dbReference type="CDD" id="cd07377">
    <property type="entry name" value="WHTH_GntR"/>
    <property type="match status" value="1"/>
</dbReference>
<dbReference type="Pfam" id="PF00392">
    <property type="entry name" value="GntR"/>
    <property type="match status" value="1"/>
</dbReference>
<dbReference type="PROSITE" id="PS50949">
    <property type="entry name" value="HTH_GNTR"/>
    <property type="match status" value="1"/>
</dbReference>
<evidence type="ECO:0000259" key="4">
    <source>
        <dbReference type="PROSITE" id="PS50949"/>
    </source>
</evidence>
<dbReference type="PANTHER" id="PTHR43537">
    <property type="entry name" value="TRANSCRIPTIONAL REGULATOR, GNTR FAMILY"/>
    <property type="match status" value="1"/>
</dbReference>
<proteinExistence type="predicted"/>
<organism evidence="5 6">
    <name type="scientific">Pelagimonas phthalicica</name>
    <dbReference type="NCBI Taxonomy" id="1037362"/>
    <lineage>
        <taxon>Bacteria</taxon>
        <taxon>Pseudomonadati</taxon>
        <taxon>Pseudomonadota</taxon>
        <taxon>Alphaproteobacteria</taxon>
        <taxon>Rhodobacterales</taxon>
        <taxon>Roseobacteraceae</taxon>
        <taxon>Pelagimonas</taxon>
    </lineage>
</organism>
<dbReference type="InterPro" id="IPR036390">
    <property type="entry name" value="WH_DNA-bd_sf"/>
</dbReference>
<evidence type="ECO:0000313" key="6">
    <source>
        <dbReference type="Proteomes" id="UP000225972"/>
    </source>
</evidence>
<dbReference type="GO" id="GO:0003677">
    <property type="term" value="F:DNA binding"/>
    <property type="evidence" value="ECO:0007669"/>
    <property type="project" value="UniProtKB-KW"/>
</dbReference>
<keyword evidence="1" id="KW-0805">Transcription regulation</keyword>
<dbReference type="SMART" id="SM00345">
    <property type="entry name" value="HTH_GNTR"/>
    <property type="match status" value="1"/>
</dbReference>
<dbReference type="Gene3D" id="1.10.10.10">
    <property type="entry name" value="Winged helix-like DNA-binding domain superfamily/Winged helix DNA-binding domain"/>
    <property type="match status" value="1"/>
</dbReference>
<dbReference type="InterPro" id="IPR011711">
    <property type="entry name" value="GntR_C"/>
</dbReference>
<evidence type="ECO:0000256" key="3">
    <source>
        <dbReference type="ARBA" id="ARBA00023163"/>
    </source>
</evidence>
<feature type="domain" description="HTH gntR-type" evidence="4">
    <location>
        <begin position="4"/>
        <end position="71"/>
    </location>
</feature>
<dbReference type="SUPFAM" id="SSF48008">
    <property type="entry name" value="GntR ligand-binding domain-like"/>
    <property type="match status" value="1"/>
</dbReference>
<accession>A0A238JFB2</accession>
<dbReference type="Gene3D" id="1.20.120.530">
    <property type="entry name" value="GntR ligand-binding domain-like"/>
    <property type="match status" value="1"/>
</dbReference>
<dbReference type="AlphaFoldDB" id="A0A238JFB2"/>
<name>A0A238JFB2_9RHOB</name>
<evidence type="ECO:0000256" key="2">
    <source>
        <dbReference type="ARBA" id="ARBA00023125"/>
    </source>
</evidence>
<dbReference type="GO" id="GO:0003700">
    <property type="term" value="F:DNA-binding transcription factor activity"/>
    <property type="evidence" value="ECO:0007669"/>
    <property type="project" value="InterPro"/>
</dbReference>
<evidence type="ECO:0000313" key="5">
    <source>
        <dbReference type="EMBL" id="SMX28847.1"/>
    </source>
</evidence>
<dbReference type="Proteomes" id="UP000225972">
    <property type="component" value="Unassembled WGS sequence"/>
</dbReference>
<gene>
    <name evidence="5" type="primary">csiR_1</name>
    <name evidence="5" type="ORF">TRP8649_02974</name>
</gene>
<evidence type="ECO:0000256" key="1">
    <source>
        <dbReference type="ARBA" id="ARBA00023015"/>
    </source>
</evidence>
<dbReference type="SMART" id="SM00895">
    <property type="entry name" value="FCD"/>
    <property type="match status" value="1"/>
</dbReference>